<name>A0ABQ7PSC8_PLUXY</name>
<protein>
    <submittedName>
        <fullName evidence="1">Uncharacterized protein</fullName>
    </submittedName>
</protein>
<comment type="caution">
    <text evidence="1">The sequence shown here is derived from an EMBL/GenBank/DDBJ whole genome shotgun (WGS) entry which is preliminary data.</text>
</comment>
<dbReference type="EMBL" id="JAHIBW010000029">
    <property type="protein sequence ID" value="KAG7295877.1"/>
    <property type="molecule type" value="Genomic_DNA"/>
</dbReference>
<accession>A0ABQ7PSC8</accession>
<organism evidence="1 2">
    <name type="scientific">Plutella xylostella</name>
    <name type="common">Diamondback moth</name>
    <name type="synonym">Plutella maculipennis</name>
    <dbReference type="NCBI Taxonomy" id="51655"/>
    <lineage>
        <taxon>Eukaryota</taxon>
        <taxon>Metazoa</taxon>
        <taxon>Ecdysozoa</taxon>
        <taxon>Arthropoda</taxon>
        <taxon>Hexapoda</taxon>
        <taxon>Insecta</taxon>
        <taxon>Pterygota</taxon>
        <taxon>Neoptera</taxon>
        <taxon>Endopterygota</taxon>
        <taxon>Lepidoptera</taxon>
        <taxon>Glossata</taxon>
        <taxon>Ditrysia</taxon>
        <taxon>Yponomeutoidea</taxon>
        <taxon>Plutellidae</taxon>
        <taxon>Plutella</taxon>
    </lineage>
</organism>
<evidence type="ECO:0000313" key="1">
    <source>
        <dbReference type="EMBL" id="KAG7295877.1"/>
    </source>
</evidence>
<sequence>MMETKLQKQIVDYFCDFEEFYRAATKNLLQCQAIADSINSNISTCREIAEADISRTPLEEYKDIQSKLLSKLHDRISDRVVTIQQHSLQLSTLFEELYTKKKDLILKSKDIDFSANTPLVRGSPFQPALKTLLVYANYTIKFGAHICSIFETSLNSFALFGTDCELPADSFVIPRVITLSAKEIVTYTSCFTRDTKK</sequence>
<reference evidence="1 2" key="1">
    <citation type="submission" date="2021-06" db="EMBL/GenBank/DDBJ databases">
        <title>A haploid diamondback moth (Plutella xylostella L.) genome assembly resolves 31 chromosomes and identifies a diamide resistance mutation.</title>
        <authorList>
            <person name="Ward C.M."/>
            <person name="Perry K.D."/>
            <person name="Baker G."/>
            <person name="Powis K."/>
            <person name="Heckel D.G."/>
            <person name="Baxter S.W."/>
        </authorList>
    </citation>
    <scope>NUCLEOTIDE SEQUENCE [LARGE SCALE GENOMIC DNA]</scope>
    <source>
        <strain evidence="1 2">LV</strain>
        <tissue evidence="1">Single pupa</tissue>
    </source>
</reference>
<dbReference type="Proteomes" id="UP000823941">
    <property type="component" value="Chromosome 29"/>
</dbReference>
<proteinExistence type="predicted"/>
<evidence type="ECO:0000313" key="2">
    <source>
        <dbReference type="Proteomes" id="UP000823941"/>
    </source>
</evidence>
<keyword evidence="2" id="KW-1185">Reference proteome</keyword>
<gene>
    <name evidence="1" type="ORF">JYU34_020961</name>
</gene>